<organism evidence="3">
    <name type="scientific">Clastoptera arizonana</name>
    <name type="common">Arizona spittle bug</name>
    <dbReference type="NCBI Taxonomy" id="38151"/>
    <lineage>
        <taxon>Eukaryota</taxon>
        <taxon>Metazoa</taxon>
        <taxon>Ecdysozoa</taxon>
        <taxon>Arthropoda</taxon>
        <taxon>Hexapoda</taxon>
        <taxon>Insecta</taxon>
        <taxon>Pterygota</taxon>
        <taxon>Neoptera</taxon>
        <taxon>Paraneoptera</taxon>
        <taxon>Hemiptera</taxon>
        <taxon>Auchenorrhyncha</taxon>
        <taxon>Cercopoidea</taxon>
        <taxon>Clastopteridae</taxon>
        <taxon>Clastoptera</taxon>
    </lineage>
</organism>
<dbReference type="FunFam" id="3.10.280.10:FF:000005">
    <property type="entry name" value="Glycoprotein gC1qBP, putative"/>
    <property type="match status" value="1"/>
</dbReference>
<dbReference type="InterPro" id="IPR036561">
    <property type="entry name" value="MAM33_sf"/>
</dbReference>
<dbReference type="SUPFAM" id="SSF54529">
    <property type="entry name" value="Mitochondrial glycoprotein MAM33-like"/>
    <property type="match status" value="1"/>
</dbReference>
<dbReference type="EMBL" id="GEDC01021070">
    <property type="protein sequence ID" value="JAS16228.1"/>
    <property type="molecule type" value="Transcribed_RNA"/>
</dbReference>
<comment type="similarity">
    <text evidence="1">Belongs to the MAM33 family.</text>
</comment>
<dbReference type="AlphaFoldDB" id="A0A1B6CV40"/>
<gene>
    <name evidence="3" type="ORF">g.7490</name>
    <name evidence="2" type="ORF">g.7491</name>
</gene>
<dbReference type="EMBL" id="GEDC01019942">
    <property type="protein sequence ID" value="JAS17356.1"/>
    <property type="molecule type" value="Transcribed_RNA"/>
</dbReference>
<evidence type="ECO:0008006" key="4">
    <source>
        <dbReference type="Google" id="ProtNLM"/>
    </source>
</evidence>
<name>A0A1B6CV40_9HEMI</name>
<evidence type="ECO:0000313" key="3">
    <source>
        <dbReference type="EMBL" id="JAS17356.1"/>
    </source>
</evidence>
<accession>A0A1B6CV40</accession>
<protein>
    <recommendedName>
        <fullName evidence="4">Complement component 1 Q subcomponent-binding protein, mitochondrial</fullName>
    </recommendedName>
</protein>
<proteinExistence type="inferred from homology"/>
<dbReference type="Gene3D" id="3.10.280.10">
    <property type="entry name" value="Mitochondrial glycoprotein"/>
    <property type="match status" value="1"/>
</dbReference>
<evidence type="ECO:0000313" key="2">
    <source>
        <dbReference type="EMBL" id="JAS16228.1"/>
    </source>
</evidence>
<reference evidence="3" key="1">
    <citation type="submission" date="2015-12" db="EMBL/GenBank/DDBJ databases">
        <title>De novo transcriptome assembly of four potential Pierce s Disease insect vectors from Arizona vineyards.</title>
        <authorList>
            <person name="Tassone E.E."/>
        </authorList>
    </citation>
    <scope>NUCLEOTIDE SEQUENCE</scope>
</reference>
<dbReference type="GO" id="GO:0042256">
    <property type="term" value="P:cytosolic ribosome assembly"/>
    <property type="evidence" value="ECO:0007669"/>
    <property type="project" value="TreeGrafter"/>
</dbReference>
<evidence type="ECO:0000256" key="1">
    <source>
        <dbReference type="ARBA" id="ARBA00005457"/>
    </source>
</evidence>
<dbReference type="Pfam" id="PF02330">
    <property type="entry name" value="MAM33"/>
    <property type="match status" value="1"/>
</dbReference>
<sequence>MNGIIKTTLKLNSLRSITNTARNNTSLRRQFTRNLWYMCSRSNDQPTKNLKITTPSFTCSCGCGNVMHAHSKTEQELVEFLKDEISAERKIQKTKTIPTEVDGFKVKLEGSEVSLIKCVGDETIEINFNVNHSVDTDAEPEITPSSDKADVALKSKPTFEVDIKRGNTTLGFTCSFITGQSEESPEDGYTDDIFGIDELALYEGEWKDSNYAVAGDVLDGYLYDLLMNFLDEKGITNELIEKVSDFSTAYEHSSYIALLESLQKFAAKK</sequence>
<dbReference type="PANTHER" id="PTHR10826:SF1">
    <property type="entry name" value="COMPLEMENT COMPONENT 1 Q SUBCOMPONENT-BINDING PROTEIN, MITOCHONDRIAL"/>
    <property type="match status" value="1"/>
</dbReference>
<dbReference type="PANTHER" id="PTHR10826">
    <property type="entry name" value="COMPLEMENT COMPONENT 1"/>
    <property type="match status" value="1"/>
</dbReference>
<dbReference type="InterPro" id="IPR003428">
    <property type="entry name" value="MAM33"/>
</dbReference>
<dbReference type="GO" id="GO:0005759">
    <property type="term" value="C:mitochondrial matrix"/>
    <property type="evidence" value="ECO:0007669"/>
    <property type="project" value="InterPro"/>
</dbReference>